<dbReference type="SUPFAM" id="SSF46894">
    <property type="entry name" value="C-terminal effector domain of the bipartite response regulators"/>
    <property type="match status" value="1"/>
</dbReference>
<dbReference type="GO" id="GO:0006355">
    <property type="term" value="P:regulation of DNA-templated transcription"/>
    <property type="evidence" value="ECO:0007669"/>
    <property type="project" value="InterPro"/>
</dbReference>
<dbReference type="CDD" id="cd06170">
    <property type="entry name" value="LuxR_C_like"/>
    <property type="match status" value="1"/>
</dbReference>
<dbReference type="InterPro" id="IPR000792">
    <property type="entry name" value="Tscrpt_reg_LuxR_C"/>
</dbReference>
<dbReference type="InterPro" id="IPR001789">
    <property type="entry name" value="Sig_transdc_resp-reg_receiver"/>
</dbReference>
<dbReference type="InterPro" id="IPR011006">
    <property type="entry name" value="CheY-like_superfamily"/>
</dbReference>
<dbReference type="PANTHER" id="PTHR43214">
    <property type="entry name" value="TWO-COMPONENT RESPONSE REGULATOR"/>
    <property type="match status" value="1"/>
</dbReference>
<proteinExistence type="predicted"/>
<evidence type="ECO:0000256" key="3">
    <source>
        <dbReference type="PROSITE-ProRule" id="PRU00169"/>
    </source>
</evidence>
<dbReference type="Pfam" id="PF00196">
    <property type="entry name" value="GerE"/>
    <property type="match status" value="1"/>
</dbReference>
<dbReference type="InterPro" id="IPR039420">
    <property type="entry name" value="WalR-like"/>
</dbReference>
<dbReference type="PROSITE" id="PS50110">
    <property type="entry name" value="RESPONSE_REGULATORY"/>
    <property type="match status" value="1"/>
</dbReference>
<dbReference type="GO" id="GO:0003677">
    <property type="term" value="F:DNA binding"/>
    <property type="evidence" value="ECO:0007669"/>
    <property type="project" value="UniProtKB-KW"/>
</dbReference>
<dbReference type="PANTHER" id="PTHR43214:SF43">
    <property type="entry name" value="TWO-COMPONENT RESPONSE REGULATOR"/>
    <property type="match status" value="1"/>
</dbReference>
<dbReference type="Gene3D" id="3.40.50.2300">
    <property type="match status" value="1"/>
</dbReference>
<evidence type="ECO:0008006" key="8">
    <source>
        <dbReference type="Google" id="ProtNLM"/>
    </source>
</evidence>
<dbReference type="AlphaFoldDB" id="A0A1F7F2N4"/>
<feature type="domain" description="Response regulatory" evidence="5">
    <location>
        <begin position="4"/>
        <end position="121"/>
    </location>
</feature>
<organism evidence="6 7">
    <name type="scientific">Candidatus Raymondbacteria bacterium RIFOXYD12_FULL_49_13</name>
    <dbReference type="NCBI Taxonomy" id="1817890"/>
    <lineage>
        <taxon>Bacteria</taxon>
        <taxon>Raymondiibacteriota</taxon>
    </lineage>
</organism>
<feature type="domain" description="HTH luxR-type" evidence="4">
    <location>
        <begin position="149"/>
        <end position="214"/>
    </location>
</feature>
<feature type="modified residue" description="4-aspartylphosphate" evidence="3">
    <location>
        <position position="56"/>
    </location>
</feature>
<dbReference type="SMART" id="SM00421">
    <property type="entry name" value="HTH_LUXR"/>
    <property type="match status" value="1"/>
</dbReference>
<sequence length="218" mass="24372">MKIRVFLADDHAVVRDGLKSIIEKKAPDIIVAGEACDGQEALCLLKTAQAHIAVFDIAMPRLNGLEAASRLLKRDPKALIILLSMYDNKTFIEQAFSMGVRGYVLKESAPDEIIRAIRTVYTGQYYLSPRIAHYVVRGFAAKQGRQRTVQRPACTLTPREKEVLQLVAEGNSTKEIAAKLQRSANTIHVHRNRIMEKLNIHNQAELVRFALKEGISAL</sequence>
<evidence type="ECO:0000313" key="6">
    <source>
        <dbReference type="EMBL" id="OGK00901.1"/>
    </source>
</evidence>
<dbReference type="GO" id="GO:0000160">
    <property type="term" value="P:phosphorelay signal transduction system"/>
    <property type="evidence" value="ECO:0007669"/>
    <property type="project" value="InterPro"/>
</dbReference>
<dbReference type="PROSITE" id="PS00622">
    <property type="entry name" value="HTH_LUXR_1"/>
    <property type="match status" value="1"/>
</dbReference>
<dbReference type="CDD" id="cd17535">
    <property type="entry name" value="REC_NarL-like"/>
    <property type="match status" value="1"/>
</dbReference>
<dbReference type="PRINTS" id="PR00038">
    <property type="entry name" value="HTHLUXR"/>
</dbReference>
<dbReference type="InterPro" id="IPR058245">
    <property type="entry name" value="NreC/VraR/RcsB-like_REC"/>
</dbReference>
<evidence type="ECO:0000313" key="7">
    <source>
        <dbReference type="Proteomes" id="UP000179243"/>
    </source>
</evidence>
<gene>
    <name evidence="6" type="ORF">A2519_12670</name>
</gene>
<dbReference type="PROSITE" id="PS50043">
    <property type="entry name" value="HTH_LUXR_2"/>
    <property type="match status" value="1"/>
</dbReference>
<dbReference type="InterPro" id="IPR016032">
    <property type="entry name" value="Sig_transdc_resp-reg_C-effctor"/>
</dbReference>
<dbReference type="SMART" id="SM00448">
    <property type="entry name" value="REC"/>
    <property type="match status" value="1"/>
</dbReference>
<protein>
    <recommendedName>
        <fullName evidence="8">DNA-binding response regulator</fullName>
    </recommendedName>
</protein>
<dbReference type="Pfam" id="PF00072">
    <property type="entry name" value="Response_reg"/>
    <property type="match status" value="1"/>
</dbReference>
<name>A0A1F7F2N4_UNCRA</name>
<dbReference type="EMBL" id="MFYX01000138">
    <property type="protein sequence ID" value="OGK00901.1"/>
    <property type="molecule type" value="Genomic_DNA"/>
</dbReference>
<reference evidence="6 7" key="1">
    <citation type="journal article" date="2016" name="Nat. Commun.">
        <title>Thousands of microbial genomes shed light on interconnected biogeochemical processes in an aquifer system.</title>
        <authorList>
            <person name="Anantharaman K."/>
            <person name="Brown C.T."/>
            <person name="Hug L.A."/>
            <person name="Sharon I."/>
            <person name="Castelle C.J."/>
            <person name="Probst A.J."/>
            <person name="Thomas B.C."/>
            <person name="Singh A."/>
            <person name="Wilkins M.J."/>
            <person name="Karaoz U."/>
            <person name="Brodie E.L."/>
            <person name="Williams K.H."/>
            <person name="Hubbard S.S."/>
            <person name="Banfield J.F."/>
        </authorList>
    </citation>
    <scope>NUCLEOTIDE SEQUENCE [LARGE SCALE GENOMIC DNA]</scope>
</reference>
<evidence type="ECO:0000256" key="2">
    <source>
        <dbReference type="ARBA" id="ARBA00023125"/>
    </source>
</evidence>
<keyword evidence="2" id="KW-0238">DNA-binding</keyword>
<evidence type="ECO:0000259" key="5">
    <source>
        <dbReference type="PROSITE" id="PS50110"/>
    </source>
</evidence>
<evidence type="ECO:0000256" key="1">
    <source>
        <dbReference type="ARBA" id="ARBA00022553"/>
    </source>
</evidence>
<evidence type="ECO:0000259" key="4">
    <source>
        <dbReference type="PROSITE" id="PS50043"/>
    </source>
</evidence>
<keyword evidence="1 3" id="KW-0597">Phosphoprotein</keyword>
<comment type="caution">
    <text evidence="6">The sequence shown here is derived from an EMBL/GenBank/DDBJ whole genome shotgun (WGS) entry which is preliminary data.</text>
</comment>
<dbReference type="SUPFAM" id="SSF52172">
    <property type="entry name" value="CheY-like"/>
    <property type="match status" value="1"/>
</dbReference>
<dbReference type="Proteomes" id="UP000179243">
    <property type="component" value="Unassembled WGS sequence"/>
</dbReference>
<accession>A0A1F7F2N4</accession>